<dbReference type="PANTHER" id="PTHR43335:SF4">
    <property type="entry name" value="ABC TRANSPORTER, ATP-BINDING PROTEIN"/>
    <property type="match status" value="1"/>
</dbReference>
<dbReference type="CDD" id="cd03230">
    <property type="entry name" value="ABC_DR_subfamily_A"/>
    <property type="match status" value="1"/>
</dbReference>
<name>A0A662Z5C2_9STAP</name>
<keyword evidence="2" id="KW-0813">Transport</keyword>
<dbReference type="InterPro" id="IPR003593">
    <property type="entry name" value="AAA+_ATPase"/>
</dbReference>
<reference evidence="6 7" key="1">
    <citation type="submission" date="2016-10" db="EMBL/GenBank/DDBJ databases">
        <authorList>
            <person name="Varghese N."/>
            <person name="Submissions S."/>
        </authorList>
    </citation>
    <scope>NUCLEOTIDE SEQUENCE [LARGE SCALE GENOMIC DNA]</scope>
    <source>
        <strain evidence="6 7">IBRC-M10081</strain>
    </source>
</reference>
<keyword evidence="4 6" id="KW-0067">ATP-binding</keyword>
<dbReference type="GO" id="GO:0016887">
    <property type="term" value="F:ATP hydrolysis activity"/>
    <property type="evidence" value="ECO:0007669"/>
    <property type="project" value="InterPro"/>
</dbReference>
<dbReference type="EMBL" id="FOIT01000007">
    <property type="protein sequence ID" value="SEW18280.1"/>
    <property type="molecule type" value="Genomic_DNA"/>
</dbReference>
<dbReference type="PROSITE" id="PS50893">
    <property type="entry name" value="ABC_TRANSPORTER_2"/>
    <property type="match status" value="1"/>
</dbReference>
<gene>
    <name evidence="6" type="ORF">SAMN05192557_2017</name>
</gene>
<dbReference type="Gene3D" id="3.40.50.300">
    <property type="entry name" value="P-loop containing nucleotide triphosphate hydrolases"/>
    <property type="match status" value="1"/>
</dbReference>
<keyword evidence="7" id="KW-1185">Reference proteome</keyword>
<feature type="domain" description="ABC transporter" evidence="5">
    <location>
        <begin position="4"/>
        <end position="232"/>
    </location>
</feature>
<dbReference type="SMART" id="SM00382">
    <property type="entry name" value="AAA"/>
    <property type="match status" value="1"/>
</dbReference>
<evidence type="ECO:0000259" key="5">
    <source>
        <dbReference type="PROSITE" id="PS50893"/>
    </source>
</evidence>
<dbReference type="InterPro" id="IPR027417">
    <property type="entry name" value="P-loop_NTPase"/>
</dbReference>
<dbReference type="SUPFAM" id="SSF52540">
    <property type="entry name" value="P-loop containing nucleoside triphosphate hydrolases"/>
    <property type="match status" value="1"/>
</dbReference>
<dbReference type="OrthoDB" id="9804819at2"/>
<dbReference type="Proteomes" id="UP000243605">
    <property type="component" value="Unassembled WGS sequence"/>
</dbReference>
<organism evidence="6 7">
    <name type="scientific">Aliicoccus persicus</name>
    <dbReference type="NCBI Taxonomy" id="930138"/>
    <lineage>
        <taxon>Bacteria</taxon>
        <taxon>Bacillati</taxon>
        <taxon>Bacillota</taxon>
        <taxon>Bacilli</taxon>
        <taxon>Bacillales</taxon>
        <taxon>Staphylococcaceae</taxon>
        <taxon>Aliicoccus</taxon>
    </lineage>
</organism>
<dbReference type="GO" id="GO:0005524">
    <property type="term" value="F:ATP binding"/>
    <property type="evidence" value="ECO:0007669"/>
    <property type="project" value="UniProtKB-KW"/>
</dbReference>
<evidence type="ECO:0000313" key="6">
    <source>
        <dbReference type="EMBL" id="SEW18280.1"/>
    </source>
</evidence>
<proteinExistence type="inferred from homology"/>
<comment type="similarity">
    <text evidence="1">Belongs to the ABC transporter superfamily.</text>
</comment>
<dbReference type="RefSeq" id="WP_091476626.1">
    <property type="nucleotide sequence ID" value="NZ_FOIT01000007.1"/>
</dbReference>
<evidence type="ECO:0000313" key="7">
    <source>
        <dbReference type="Proteomes" id="UP000243605"/>
    </source>
</evidence>
<evidence type="ECO:0000256" key="3">
    <source>
        <dbReference type="ARBA" id="ARBA00022741"/>
    </source>
</evidence>
<evidence type="ECO:0000256" key="1">
    <source>
        <dbReference type="ARBA" id="ARBA00005417"/>
    </source>
</evidence>
<dbReference type="Pfam" id="PF00005">
    <property type="entry name" value="ABC_tran"/>
    <property type="match status" value="1"/>
</dbReference>
<accession>A0A662Z5C2</accession>
<dbReference type="AlphaFoldDB" id="A0A662Z5C2"/>
<evidence type="ECO:0000256" key="4">
    <source>
        <dbReference type="ARBA" id="ARBA00022840"/>
    </source>
</evidence>
<evidence type="ECO:0000256" key="2">
    <source>
        <dbReference type="ARBA" id="ARBA00022448"/>
    </source>
</evidence>
<keyword evidence="3" id="KW-0547">Nucleotide-binding</keyword>
<dbReference type="PANTHER" id="PTHR43335">
    <property type="entry name" value="ABC TRANSPORTER, ATP-BINDING PROTEIN"/>
    <property type="match status" value="1"/>
</dbReference>
<protein>
    <submittedName>
        <fullName evidence="6">ABC-2 type transport system ATP-binding protein</fullName>
    </submittedName>
</protein>
<dbReference type="InterPro" id="IPR003439">
    <property type="entry name" value="ABC_transporter-like_ATP-bd"/>
</dbReference>
<sequence length="290" mass="32420">MNILEVNNLKKSFGDKTVLTDVSFSVKENEIYGFIGGNGEGKTTTMRMILGLLKIDAGDVFVCGEPVTFGETKTNRHVGYLPDVPEFYPFMNAREYLKLCAEITNITKDKSAARIEALLELVGLSDVDTKIKGYSRGMKQRLGVAQALINQPKLLICDEPTSALDPKGRRDILGILKSIKSETTVIFSTHILSDVEQISDRVGILKDGHIIRELDLKTDKLPPSGVLVTVQESDVEKLNTVFTVESREGMFYIPDIELEALYKQLNEHKIYPIHIEQARPSLEDVYLEVT</sequence>